<dbReference type="Proteomes" id="UP001230649">
    <property type="component" value="Unassembled WGS sequence"/>
</dbReference>
<gene>
    <name evidence="1" type="ORF">QFC20_001349</name>
</gene>
<protein>
    <submittedName>
        <fullName evidence="1">Uncharacterized protein</fullName>
    </submittedName>
</protein>
<proteinExistence type="predicted"/>
<reference evidence="1" key="1">
    <citation type="submission" date="2023-04" db="EMBL/GenBank/DDBJ databases">
        <title>Draft Genome sequencing of Naganishia species isolated from polar environments using Oxford Nanopore Technology.</title>
        <authorList>
            <person name="Leo P."/>
            <person name="Venkateswaran K."/>
        </authorList>
    </citation>
    <scope>NUCLEOTIDE SEQUENCE</scope>
    <source>
        <strain evidence="1">MNA-CCFEE 5262</strain>
    </source>
</reference>
<keyword evidence="2" id="KW-1185">Reference proteome</keyword>
<evidence type="ECO:0000313" key="2">
    <source>
        <dbReference type="Proteomes" id="UP001230649"/>
    </source>
</evidence>
<organism evidence="1 2">
    <name type="scientific">Naganishia adeliensis</name>
    <dbReference type="NCBI Taxonomy" id="92952"/>
    <lineage>
        <taxon>Eukaryota</taxon>
        <taxon>Fungi</taxon>
        <taxon>Dikarya</taxon>
        <taxon>Basidiomycota</taxon>
        <taxon>Agaricomycotina</taxon>
        <taxon>Tremellomycetes</taxon>
        <taxon>Filobasidiales</taxon>
        <taxon>Filobasidiaceae</taxon>
        <taxon>Naganishia</taxon>
    </lineage>
</organism>
<evidence type="ECO:0000313" key="1">
    <source>
        <dbReference type="EMBL" id="KAJ9114476.1"/>
    </source>
</evidence>
<comment type="caution">
    <text evidence="1">The sequence shown here is derived from an EMBL/GenBank/DDBJ whole genome shotgun (WGS) entry which is preliminary data.</text>
</comment>
<name>A0ACC2WUI6_9TREE</name>
<dbReference type="EMBL" id="JASBWS010000008">
    <property type="protein sequence ID" value="KAJ9114476.1"/>
    <property type="molecule type" value="Genomic_DNA"/>
</dbReference>
<sequence length="559" mass="59784">MYHGFQEQPEAFQDVLFKQTGLDTNVEHTLTLSNNDAGWFFDVDYFIVQNEAKDETQDPGSALSASKPHGNRLAMQTVIVDTTDQDFYKYAQPWKLDYTGSEYHNKTGAGSLTGEAVLFHRAGLENATHTVTVINQGAKPTHFFGIDYVQYNYTTRGTSLPCSTCSTTATSSISTSPTVLIMASTSRASDSAVPTTDSKVLDAYAPSTSEDSATAVAGEAKATSSSRSNHKLSNGALAGIIVGGVALGAFIAFLVWRCIQKRNKPDSLFHLEDRSAISLVSTEDKFSPTSLAVTSAGRTEDPDRLMGTGWPLTNSPVMQQTGFTPGEMLPHSSPLGSRDYHPYAMSFNPPTVAESPISRRDNGSTFSNGPPRTRHLNYTAPSSAALPSSLGVRNPVYATSTSAAPSSLGAMLNNYAAPSSAALPPSPEDSGAFRTASHALSNHPNFLSVGSGTRASRLQRNTSGASTPSSLATTGSRRKQMGVALPPTSAPPSSVLSEERLRQMRMIVEGRPQDWGPIVSNDSRSEARTTLPPAYAQATEPLPQPTTPVPVYRRRMGQF</sequence>
<accession>A0ACC2WUI6</accession>